<dbReference type="AlphaFoldDB" id="A0A8T1M287"/>
<accession>A0A8T1M287</accession>
<sequence>NVLSNERVGALRELKKSEDNVVLKPDKGSGDVGLNKLDLAYCAQSVTLKLEAIVSPAETVSASTPYEAQPTGA</sequence>
<reference evidence="1 2" key="2">
    <citation type="journal article" date="2021" name="Genomics">
        <title>High-quality reference genome for Clonorchis sinensis.</title>
        <authorList>
            <person name="Young N.D."/>
            <person name="Stroehlein A.J."/>
            <person name="Kinkar L."/>
            <person name="Wang T."/>
            <person name="Sohn W.M."/>
            <person name="Chang B.C.H."/>
            <person name="Kaur P."/>
            <person name="Weisz D."/>
            <person name="Dudchenko O."/>
            <person name="Aiden E.L."/>
            <person name="Korhonen P.K."/>
            <person name="Gasser R.B."/>
        </authorList>
    </citation>
    <scope>NUCLEOTIDE SEQUENCE [LARGE SCALE GENOMIC DNA]</scope>
    <source>
        <strain evidence="1">Cs-k2</strain>
    </source>
</reference>
<dbReference type="Proteomes" id="UP000286415">
    <property type="component" value="Unassembled WGS sequence"/>
</dbReference>
<gene>
    <name evidence="1" type="ORF">CSKR_111062</name>
</gene>
<proteinExistence type="predicted"/>
<protein>
    <submittedName>
        <fullName evidence="1">Uncharacterized protein</fullName>
    </submittedName>
</protein>
<name>A0A8T1M287_CLOSI</name>
<dbReference type="EMBL" id="NIRI02000056">
    <property type="protein sequence ID" value="KAG5443240.1"/>
    <property type="molecule type" value="Genomic_DNA"/>
</dbReference>
<dbReference type="OrthoDB" id="6269116at2759"/>
<keyword evidence="2" id="KW-1185">Reference proteome</keyword>
<organism evidence="1 2">
    <name type="scientific">Clonorchis sinensis</name>
    <name type="common">Chinese liver fluke</name>
    <dbReference type="NCBI Taxonomy" id="79923"/>
    <lineage>
        <taxon>Eukaryota</taxon>
        <taxon>Metazoa</taxon>
        <taxon>Spiralia</taxon>
        <taxon>Lophotrochozoa</taxon>
        <taxon>Platyhelminthes</taxon>
        <taxon>Trematoda</taxon>
        <taxon>Digenea</taxon>
        <taxon>Opisthorchiida</taxon>
        <taxon>Opisthorchiata</taxon>
        <taxon>Opisthorchiidae</taxon>
        <taxon>Clonorchis</taxon>
    </lineage>
</organism>
<evidence type="ECO:0000313" key="2">
    <source>
        <dbReference type="Proteomes" id="UP000286415"/>
    </source>
</evidence>
<feature type="non-terminal residue" evidence="1">
    <location>
        <position position="1"/>
    </location>
</feature>
<comment type="caution">
    <text evidence="1">The sequence shown here is derived from an EMBL/GenBank/DDBJ whole genome shotgun (WGS) entry which is preliminary data.</text>
</comment>
<reference evidence="1 2" key="1">
    <citation type="journal article" date="2018" name="Biotechnol. Adv.">
        <title>Improved genomic resources and new bioinformatic workflow for the carcinogenic parasite Clonorchis sinensis: Biotechnological implications.</title>
        <authorList>
            <person name="Wang D."/>
            <person name="Korhonen P.K."/>
            <person name="Gasser R.B."/>
            <person name="Young N.D."/>
        </authorList>
    </citation>
    <scope>NUCLEOTIDE SEQUENCE [LARGE SCALE GENOMIC DNA]</scope>
    <source>
        <strain evidence="1">Cs-k2</strain>
    </source>
</reference>
<evidence type="ECO:0000313" key="1">
    <source>
        <dbReference type="EMBL" id="KAG5443240.1"/>
    </source>
</evidence>